<protein>
    <submittedName>
        <fullName evidence="1">Uncharacterized protein</fullName>
    </submittedName>
</protein>
<dbReference type="Proteomes" id="UP000242913">
    <property type="component" value="Unassembled WGS sequence"/>
</dbReference>
<organism evidence="1 2">
    <name type="scientific">Onchocerca flexuosa</name>
    <dbReference type="NCBI Taxonomy" id="387005"/>
    <lineage>
        <taxon>Eukaryota</taxon>
        <taxon>Metazoa</taxon>
        <taxon>Ecdysozoa</taxon>
        <taxon>Nematoda</taxon>
        <taxon>Chromadorea</taxon>
        <taxon>Rhabditida</taxon>
        <taxon>Spirurina</taxon>
        <taxon>Spiruromorpha</taxon>
        <taxon>Filarioidea</taxon>
        <taxon>Onchocercidae</taxon>
        <taxon>Onchocerca</taxon>
    </lineage>
</organism>
<reference evidence="1 2" key="1">
    <citation type="submission" date="2015-12" db="EMBL/GenBank/DDBJ databases">
        <title>Draft genome of the nematode, Onchocerca flexuosa.</title>
        <authorList>
            <person name="Mitreva M."/>
        </authorList>
    </citation>
    <scope>NUCLEOTIDE SEQUENCE [LARGE SCALE GENOMIC DNA]</scope>
    <source>
        <strain evidence="1">Red Deer</strain>
    </source>
</reference>
<dbReference type="OrthoDB" id="5874357at2759"/>
<name>A0A238BY59_9BILA</name>
<keyword evidence="2" id="KW-1185">Reference proteome</keyword>
<proteinExistence type="predicted"/>
<dbReference type="EMBL" id="KZ269988">
    <property type="protein sequence ID" value="OZC10169.1"/>
    <property type="molecule type" value="Genomic_DNA"/>
</dbReference>
<sequence>MDQARRKVCPSTELFFPLFQVTNMSRETMCTSYHFTKCFTLLILLQSSIAIPVSYSRKLTLNPDEFLLTYVPSENSLSRDESETISTKLAESWSDVLEDTHSDRVHYLPFRRPTRNTGGADEARYHIRHVGDLPMFRFG</sequence>
<gene>
    <name evidence="1" type="ORF">X798_02759</name>
</gene>
<accession>A0A238BY59</accession>
<evidence type="ECO:0000313" key="2">
    <source>
        <dbReference type="Proteomes" id="UP000242913"/>
    </source>
</evidence>
<dbReference type="AlphaFoldDB" id="A0A238BY59"/>
<evidence type="ECO:0000313" key="1">
    <source>
        <dbReference type="EMBL" id="OZC10169.1"/>
    </source>
</evidence>